<dbReference type="RefSeq" id="XP_008027888.1">
    <property type="nucleotide sequence ID" value="XM_008029697.1"/>
</dbReference>
<keyword evidence="4" id="KW-0274">FAD</keyword>
<dbReference type="HOGENOM" id="CLU_018354_10_0_1"/>
<feature type="domain" description="FAD-binding PCMH-type" evidence="6">
    <location>
        <begin position="45"/>
        <end position="230"/>
    </location>
</feature>
<dbReference type="SUPFAM" id="SSF56176">
    <property type="entry name" value="FAD-binding/transporter-associated domain-like"/>
    <property type="match status" value="1"/>
</dbReference>
<protein>
    <recommendedName>
        <fullName evidence="6">FAD-binding PCMH-type domain-containing protein</fullName>
    </recommendedName>
</protein>
<sequence>MEPKRPISHEDIERLRELLKDTEAQLVTPNEEDAYTASIRRWSRAAEKRAGACLVPKSTEEISITLKYASEHGLDIAVKGGGHSTAGASSTDGGLLINLKTHLRTTEVDVEKKTIKVGGAVGGTVSDTGVGGLTFGGGFGWLTAKHGLVIDNLIACTVVLADGSIVKASNEDDRDLFWAVRGAGQNFGIGVEFVFQAHETGDLWAGFMLFPPVPDTIQKVVEAFNTIFTPDSDGVTKAVDKASGGFGFVRPPPAGGQVMFFVVVTYRGDEEEGKKLFQDVIAQQPQISTMSMMPYAKANKLMDLPIGARASLKGAAFELPVRSDFVLSVLEAYSKFTDENPDAAGSQVMWELLDPTRLVAVTNFDTAFANRGLHFNAAVAPLWWDEKNDQECRQWSRDVTLLFKHELQRGGAETGESNDGWIGKKGSHGATMVYGNYDQYEERSRDVFGNNYERLQVLKAKYDPSNMFNKLFAIEPKPGAP</sequence>
<gene>
    <name evidence="7" type="ORF">SETTUDRAFT_40286</name>
</gene>
<keyword evidence="5" id="KW-0560">Oxidoreductase</keyword>
<dbReference type="Gene3D" id="3.40.462.20">
    <property type="match status" value="1"/>
</dbReference>
<dbReference type="GeneID" id="19404609"/>
<dbReference type="GO" id="GO:0016491">
    <property type="term" value="F:oxidoreductase activity"/>
    <property type="evidence" value="ECO:0007669"/>
    <property type="project" value="UniProtKB-KW"/>
</dbReference>
<dbReference type="EMBL" id="KB908704">
    <property type="protein sequence ID" value="EOA84470.1"/>
    <property type="molecule type" value="Genomic_DNA"/>
</dbReference>
<accession>R0IGW7</accession>
<evidence type="ECO:0000256" key="4">
    <source>
        <dbReference type="ARBA" id="ARBA00022827"/>
    </source>
</evidence>
<proteinExistence type="inferred from homology"/>
<reference evidence="7 8" key="2">
    <citation type="journal article" date="2013" name="PLoS Genet.">
        <title>Comparative genome structure, secondary metabolite, and effector coding capacity across Cochliobolus pathogens.</title>
        <authorList>
            <person name="Condon B.J."/>
            <person name="Leng Y."/>
            <person name="Wu D."/>
            <person name="Bushley K.E."/>
            <person name="Ohm R.A."/>
            <person name="Otillar R."/>
            <person name="Martin J."/>
            <person name="Schackwitz W."/>
            <person name="Grimwood J."/>
            <person name="MohdZainudin N."/>
            <person name="Xue C."/>
            <person name="Wang R."/>
            <person name="Manning V.A."/>
            <person name="Dhillon B."/>
            <person name="Tu Z.J."/>
            <person name="Steffenson B.J."/>
            <person name="Salamov A."/>
            <person name="Sun H."/>
            <person name="Lowry S."/>
            <person name="LaButti K."/>
            <person name="Han J."/>
            <person name="Copeland A."/>
            <person name="Lindquist E."/>
            <person name="Barry K."/>
            <person name="Schmutz J."/>
            <person name="Baker S.E."/>
            <person name="Ciuffetti L.M."/>
            <person name="Grigoriev I.V."/>
            <person name="Zhong S."/>
            <person name="Turgeon B.G."/>
        </authorList>
    </citation>
    <scope>NUCLEOTIDE SEQUENCE [LARGE SCALE GENOMIC DNA]</scope>
    <source>
        <strain evidence="8">28A</strain>
    </source>
</reference>
<dbReference type="OrthoDB" id="415825at2759"/>
<comment type="similarity">
    <text evidence="2">Belongs to the oxygen-dependent FAD-linked oxidoreductase family.</text>
</comment>
<dbReference type="Pfam" id="PF08031">
    <property type="entry name" value="BBE"/>
    <property type="match status" value="1"/>
</dbReference>
<evidence type="ECO:0000313" key="8">
    <source>
        <dbReference type="Proteomes" id="UP000016935"/>
    </source>
</evidence>
<evidence type="ECO:0000256" key="1">
    <source>
        <dbReference type="ARBA" id="ARBA00001974"/>
    </source>
</evidence>
<dbReference type="Proteomes" id="UP000016935">
    <property type="component" value="Unassembled WGS sequence"/>
</dbReference>
<dbReference type="InterPro" id="IPR016169">
    <property type="entry name" value="FAD-bd_PCMH_sub2"/>
</dbReference>
<evidence type="ECO:0000256" key="2">
    <source>
        <dbReference type="ARBA" id="ARBA00005466"/>
    </source>
</evidence>
<dbReference type="PROSITE" id="PS51387">
    <property type="entry name" value="FAD_PCMH"/>
    <property type="match status" value="1"/>
</dbReference>
<dbReference type="AlphaFoldDB" id="R0IGW7"/>
<dbReference type="Gene3D" id="3.30.43.10">
    <property type="entry name" value="Uridine Diphospho-n-acetylenolpyruvylglucosamine Reductase, domain 2"/>
    <property type="match status" value="1"/>
</dbReference>
<dbReference type="InterPro" id="IPR016167">
    <property type="entry name" value="FAD-bd_PCMH_sub1"/>
</dbReference>
<dbReference type="InterPro" id="IPR012951">
    <property type="entry name" value="BBE"/>
</dbReference>
<dbReference type="eggNOG" id="KOG1231">
    <property type="taxonomic scope" value="Eukaryota"/>
</dbReference>
<dbReference type="PANTHER" id="PTHR42973">
    <property type="entry name" value="BINDING OXIDOREDUCTASE, PUTATIVE (AFU_ORTHOLOGUE AFUA_1G17690)-RELATED"/>
    <property type="match status" value="1"/>
</dbReference>
<dbReference type="PANTHER" id="PTHR42973:SF39">
    <property type="entry name" value="FAD-BINDING PCMH-TYPE DOMAIN-CONTAINING PROTEIN"/>
    <property type="match status" value="1"/>
</dbReference>
<dbReference type="Pfam" id="PF01565">
    <property type="entry name" value="FAD_binding_4"/>
    <property type="match status" value="1"/>
</dbReference>
<evidence type="ECO:0000256" key="5">
    <source>
        <dbReference type="ARBA" id="ARBA00023002"/>
    </source>
</evidence>
<evidence type="ECO:0000256" key="3">
    <source>
        <dbReference type="ARBA" id="ARBA00022630"/>
    </source>
</evidence>
<dbReference type="InterPro" id="IPR006094">
    <property type="entry name" value="Oxid_FAD_bind_N"/>
</dbReference>
<keyword evidence="8" id="KW-1185">Reference proteome</keyword>
<dbReference type="GO" id="GO:0071949">
    <property type="term" value="F:FAD binding"/>
    <property type="evidence" value="ECO:0007669"/>
    <property type="project" value="InterPro"/>
</dbReference>
<evidence type="ECO:0000259" key="6">
    <source>
        <dbReference type="PROSITE" id="PS51387"/>
    </source>
</evidence>
<dbReference type="InterPro" id="IPR036318">
    <property type="entry name" value="FAD-bd_PCMH-like_sf"/>
</dbReference>
<comment type="cofactor">
    <cofactor evidence="1">
        <name>FAD</name>
        <dbReference type="ChEBI" id="CHEBI:57692"/>
    </cofactor>
</comment>
<dbReference type="STRING" id="671987.R0IGW7"/>
<dbReference type="Gene3D" id="3.30.465.10">
    <property type="match status" value="1"/>
</dbReference>
<reference evidence="7 8" key="1">
    <citation type="journal article" date="2012" name="PLoS Pathog.">
        <title>Diverse lifestyles and strategies of plant pathogenesis encoded in the genomes of eighteen Dothideomycetes fungi.</title>
        <authorList>
            <person name="Ohm R.A."/>
            <person name="Feau N."/>
            <person name="Henrissat B."/>
            <person name="Schoch C.L."/>
            <person name="Horwitz B.A."/>
            <person name="Barry K.W."/>
            <person name="Condon B.J."/>
            <person name="Copeland A.C."/>
            <person name="Dhillon B."/>
            <person name="Glaser F."/>
            <person name="Hesse C.N."/>
            <person name="Kosti I."/>
            <person name="LaButti K."/>
            <person name="Lindquist E.A."/>
            <person name="Lucas S."/>
            <person name="Salamov A.A."/>
            <person name="Bradshaw R.E."/>
            <person name="Ciuffetti L."/>
            <person name="Hamelin R.C."/>
            <person name="Kema G.H.J."/>
            <person name="Lawrence C."/>
            <person name="Scott J.A."/>
            <person name="Spatafora J.W."/>
            <person name="Turgeon B.G."/>
            <person name="de Wit P.J.G.M."/>
            <person name="Zhong S."/>
            <person name="Goodwin S.B."/>
            <person name="Grigoriev I.V."/>
        </authorList>
    </citation>
    <scope>NUCLEOTIDE SEQUENCE [LARGE SCALE GENOMIC DNA]</scope>
    <source>
        <strain evidence="8">28A</strain>
    </source>
</reference>
<keyword evidence="3" id="KW-0285">Flavoprotein</keyword>
<evidence type="ECO:0000313" key="7">
    <source>
        <dbReference type="EMBL" id="EOA84470.1"/>
    </source>
</evidence>
<organism evidence="7 8">
    <name type="scientific">Exserohilum turcicum (strain 28A)</name>
    <name type="common">Northern leaf blight fungus</name>
    <name type="synonym">Setosphaeria turcica</name>
    <dbReference type="NCBI Taxonomy" id="671987"/>
    <lineage>
        <taxon>Eukaryota</taxon>
        <taxon>Fungi</taxon>
        <taxon>Dikarya</taxon>
        <taxon>Ascomycota</taxon>
        <taxon>Pezizomycotina</taxon>
        <taxon>Dothideomycetes</taxon>
        <taxon>Pleosporomycetidae</taxon>
        <taxon>Pleosporales</taxon>
        <taxon>Pleosporineae</taxon>
        <taxon>Pleosporaceae</taxon>
        <taxon>Exserohilum</taxon>
    </lineage>
</organism>
<dbReference type="InterPro" id="IPR050416">
    <property type="entry name" value="FAD-linked_Oxidoreductase"/>
</dbReference>
<name>R0IGW7_EXST2</name>
<dbReference type="InterPro" id="IPR016166">
    <property type="entry name" value="FAD-bd_PCMH"/>
</dbReference>